<proteinExistence type="predicted"/>
<keyword evidence="1" id="KW-1133">Transmembrane helix</keyword>
<sequence length="100" mass="11775">MASDNGVQTELLDQLWIVYQEFYVTWQERESLESTWIRPLEVRDGNAVSVLWSFMFVFEAQYTGVLWRLLVQNKRIIVVRELINGVDCLGDQTLSNYNKV</sequence>
<evidence type="ECO:0000256" key="1">
    <source>
        <dbReference type="SAM" id="Phobius"/>
    </source>
</evidence>
<reference evidence="2" key="1">
    <citation type="submission" date="2021-01" db="EMBL/GenBank/DDBJ databases">
        <authorList>
            <consortium name="Genoscope - CEA"/>
            <person name="William W."/>
        </authorList>
    </citation>
    <scope>NUCLEOTIDE SEQUENCE</scope>
</reference>
<keyword evidence="1" id="KW-0812">Transmembrane</keyword>
<feature type="transmembrane region" description="Helical" evidence="1">
    <location>
        <begin position="50"/>
        <end position="70"/>
    </location>
</feature>
<evidence type="ECO:0000313" key="2">
    <source>
        <dbReference type="EMBL" id="CAF2142642.1"/>
    </source>
</evidence>
<feature type="non-terminal residue" evidence="2">
    <location>
        <position position="100"/>
    </location>
</feature>
<protein>
    <submittedName>
        <fullName evidence="2">(rape) hypothetical protein</fullName>
    </submittedName>
</protein>
<dbReference type="EMBL" id="HG994356">
    <property type="protein sequence ID" value="CAF2142642.1"/>
    <property type="molecule type" value="Genomic_DNA"/>
</dbReference>
<gene>
    <name evidence="2" type="ORF">DARMORV10_A02P30730.1</name>
</gene>
<dbReference type="AlphaFoldDB" id="A0A816X5D6"/>
<keyword evidence="1" id="KW-0472">Membrane</keyword>
<dbReference type="Proteomes" id="UP001295469">
    <property type="component" value="Chromosome A02"/>
</dbReference>
<accession>A0A816X5D6</accession>
<name>A0A816X5D6_BRANA</name>
<organism evidence="2">
    <name type="scientific">Brassica napus</name>
    <name type="common">Rape</name>
    <dbReference type="NCBI Taxonomy" id="3708"/>
    <lineage>
        <taxon>Eukaryota</taxon>
        <taxon>Viridiplantae</taxon>
        <taxon>Streptophyta</taxon>
        <taxon>Embryophyta</taxon>
        <taxon>Tracheophyta</taxon>
        <taxon>Spermatophyta</taxon>
        <taxon>Magnoliopsida</taxon>
        <taxon>eudicotyledons</taxon>
        <taxon>Gunneridae</taxon>
        <taxon>Pentapetalae</taxon>
        <taxon>rosids</taxon>
        <taxon>malvids</taxon>
        <taxon>Brassicales</taxon>
        <taxon>Brassicaceae</taxon>
        <taxon>Brassiceae</taxon>
        <taxon>Brassica</taxon>
    </lineage>
</organism>